<dbReference type="Gene3D" id="3.40.800.10">
    <property type="entry name" value="Ureohydrolase domain"/>
    <property type="match status" value="1"/>
</dbReference>
<feature type="binding site" evidence="4">
    <location>
        <position position="151"/>
    </location>
    <ligand>
        <name>Mn(2+)</name>
        <dbReference type="ChEBI" id="CHEBI:29035"/>
        <label>1</label>
    </ligand>
</feature>
<dbReference type="PaxDb" id="1286170-RORB6_24330"/>
<dbReference type="EMBL" id="NKYI01000029">
    <property type="protein sequence ID" value="PIK81935.1"/>
    <property type="molecule type" value="Genomic_DNA"/>
</dbReference>
<dbReference type="InterPro" id="IPR023696">
    <property type="entry name" value="Ureohydrolase_dom_sf"/>
</dbReference>
<keyword evidence="3 5" id="KW-0378">Hydrolase</keyword>
<dbReference type="PROSITE" id="PS51409">
    <property type="entry name" value="ARGINASE_2"/>
    <property type="match status" value="1"/>
</dbReference>
<organism evidence="6 8">
    <name type="scientific">Raoultella ornithinolytica</name>
    <name type="common">Klebsiella ornithinolytica</name>
    <dbReference type="NCBI Taxonomy" id="54291"/>
    <lineage>
        <taxon>Bacteria</taxon>
        <taxon>Pseudomonadati</taxon>
        <taxon>Pseudomonadota</taxon>
        <taxon>Gammaproteobacteria</taxon>
        <taxon>Enterobacterales</taxon>
        <taxon>Enterobacteriaceae</taxon>
        <taxon>Klebsiella/Raoultella group</taxon>
        <taxon>Raoultella</taxon>
    </lineage>
</organism>
<name>A0A1Y6GJI4_RAOOR</name>
<dbReference type="PRINTS" id="PR00116">
    <property type="entry name" value="ARGINASE"/>
</dbReference>
<feature type="binding site" evidence="4">
    <location>
        <position position="155"/>
    </location>
    <ligand>
        <name>Mn(2+)</name>
        <dbReference type="ChEBI" id="CHEBI:29035"/>
        <label>1</label>
    </ligand>
</feature>
<dbReference type="Proteomes" id="UP000229713">
    <property type="component" value="Unassembled WGS sequence"/>
</dbReference>
<proteinExistence type="inferred from homology"/>
<dbReference type="PROSITE" id="PS01053">
    <property type="entry name" value="ARGINASE_1"/>
    <property type="match status" value="1"/>
</dbReference>
<evidence type="ECO:0000313" key="8">
    <source>
        <dbReference type="Proteomes" id="UP000229713"/>
    </source>
</evidence>
<comment type="cofactor">
    <cofactor evidence="4">
        <name>Mn(2+)</name>
        <dbReference type="ChEBI" id="CHEBI:29035"/>
    </cofactor>
    <text evidence="4">Binds 2 manganese ions per subunit.</text>
</comment>
<dbReference type="InterPro" id="IPR006035">
    <property type="entry name" value="Ureohydrolase"/>
</dbReference>
<feature type="binding site" evidence="4">
    <location>
        <position position="245"/>
    </location>
    <ligand>
        <name>Mn(2+)</name>
        <dbReference type="ChEBI" id="CHEBI:29035"/>
        <label>1</label>
    </ligand>
</feature>
<dbReference type="InterPro" id="IPR020855">
    <property type="entry name" value="Ureohydrolase_Mn_BS"/>
</dbReference>
<dbReference type="GO" id="GO:0033389">
    <property type="term" value="P:putrescine biosynthetic process from arginine, via agmatine"/>
    <property type="evidence" value="ECO:0007669"/>
    <property type="project" value="TreeGrafter"/>
</dbReference>
<evidence type="ECO:0000256" key="1">
    <source>
        <dbReference type="ARBA" id="ARBA00009227"/>
    </source>
</evidence>
<dbReference type="PIRSF" id="PIRSF036979">
    <property type="entry name" value="Arginase"/>
    <property type="match status" value="1"/>
</dbReference>
<dbReference type="RefSeq" id="WP_015585905.1">
    <property type="nucleotide sequence ID" value="NZ_ABIKMM020000005.1"/>
</dbReference>
<dbReference type="AlphaFoldDB" id="A0A1Y6GJI4"/>
<evidence type="ECO:0000313" key="7">
    <source>
        <dbReference type="EMBL" id="UXE39280.1"/>
    </source>
</evidence>
<evidence type="ECO:0000313" key="6">
    <source>
        <dbReference type="EMBL" id="PIK81935.1"/>
    </source>
</evidence>
<reference evidence="6 8" key="1">
    <citation type="submission" date="2017-07" db="EMBL/GenBank/DDBJ databases">
        <title>Raoultella ornithinolytica strain HH3 draft genome.</title>
        <authorList>
            <person name="Duceppe M.-O."/>
            <person name="Huang H."/>
            <person name="Phipps-Todd B."/>
        </authorList>
    </citation>
    <scope>NUCLEOTIDE SEQUENCE [LARGE SCALE GENOMIC DNA]</scope>
    <source>
        <strain evidence="6 8">HH3</strain>
    </source>
</reference>
<dbReference type="GO" id="GO:0008783">
    <property type="term" value="F:agmatinase activity"/>
    <property type="evidence" value="ECO:0007669"/>
    <property type="project" value="UniProtKB-EC"/>
</dbReference>
<feature type="binding site" evidence="4">
    <location>
        <position position="243"/>
    </location>
    <ligand>
        <name>Mn(2+)</name>
        <dbReference type="ChEBI" id="CHEBI:29035"/>
        <label>1</label>
    </ligand>
</feature>
<dbReference type="Pfam" id="PF00491">
    <property type="entry name" value="Arginase"/>
    <property type="match status" value="1"/>
</dbReference>
<dbReference type="Proteomes" id="UP001064206">
    <property type="component" value="Chromosome"/>
</dbReference>
<dbReference type="InterPro" id="IPR005925">
    <property type="entry name" value="Agmatinase-rel"/>
</dbReference>
<dbReference type="EMBL" id="CP104450">
    <property type="protein sequence ID" value="UXE39280.1"/>
    <property type="molecule type" value="Genomic_DNA"/>
</dbReference>
<gene>
    <name evidence="6" type="primary">speB</name>
    <name evidence="6" type="ORF">CFY86_21470</name>
    <name evidence="7" type="ORF">N2J37_05805</name>
</gene>
<keyword evidence="4" id="KW-0464">Manganese</keyword>
<keyword evidence="2 4" id="KW-0479">Metal-binding</keyword>
<dbReference type="SUPFAM" id="SSF52768">
    <property type="entry name" value="Arginase/deacetylase"/>
    <property type="match status" value="1"/>
</dbReference>
<dbReference type="GO" id="GO:0046872">
    <property type="term" value="F:metal ion binding"/>
    <property type="evidence" value="ECO:0007669"/>
    <property type="project" value="UniProtKB-KW"/>
</dbReference>
<evidence type="ECO:0000256" key="5">
    <source>
        <dbReference type="RuleBase" id="RU003684"/>
    </source>
</evidence>
<dbReference type="PANTHER" id="PTHR11358:SF26">
    <property type="entry name" value="GUANIDINO ACID HYDROLASE, MITOCHONDRIAL"/>
    <property type="match status" value="1"/>
</dbReference>
<evidence type="ECO:0000256" key="4">
    <source>
        <dbReference type="PIRSR" id="PIRSR036979-1"/>
    </source>
</evidence>
<dbReference type="eggNOG" id="COG0010">
    <property type="taxonomic scope" value="Bacteria"/>
</dbReference>
<feature type="binding site" evidence="4">
    <location>
        <position position="153"/>
    </location>
    <ligand>
        <name>Mn(2+)</name>
        <dbReference type="ChEBI" id="CHEBI:29035"/>
        <label>1</label>
    </ligand>
</feature>
<dbReference type="NCBIfam" id="TIGR01230">
    <property type="entry name" value="agmatinase"/>
    <property type="match status" value="1"/>
</dbReference>
<comment type="similarity">
    <text evidence="1">Belongs to the arginase family. Agmatinase subfamily.</text>
</comment>
<feature type="binding site" evidence="4">
    <location>
        <position position="129"/>
    </location>
    <ligand>
        <name>Mn(2+)</name>
        <dbReference type="ChEBI" id="CHEBI:29035"/>
        <label>1</label>
    </ligand>
</feature>
<protein>
    <submittedName>
        <fullName evidence="6">Agmatinase</fullName>
        <ecNumber evidence="7">3.5.3.11</ecNumber>
    </submittedName>
</protein>
<reference evidence="7" key="2">
    <citation type="submission" date="2022-09" db="EMBL/GenBank/DDBJ databases">
        <title>Multidrug resistance Raoultella ornithinolytica Strain MQB_Silv_108.</title>
        <authorList>
            <person name="Quintela-Baluja M."/>
        </authorList>
    </citation>
    <scope>NUCLEOTIDE SEQUENCE</scope>
    <source>
        <strain evidence="7">MQB_Silv_108</strain>
    </source>
</reference>
<dbReference type="CDD" id="cd11592">
    <property type="entry name" value="Agmatinase_PAH"/>
    <property type="match status" value="1"/>
</dbReference>
<evidence type="ECO:0000256" key="3">
    <source>
        <dbReference type="ARBA" id="ARBA00022801"/>
    </source>
</evidence>
<dbReference type="EC" id="3.5.3.11" evidence="7"/>
<sequence>MTSATEHEYPQPQDGEIPRFSGLPTFFRLPFAPQTSELDISVVGVPWDGGTTNRAGTRHGPRELRNASSLVRRIHPVTRRSPYDYARVGDLGDVRINPVDMQDSLARIEAWYHALNQQQVMPLTAGGDHLTTLPILRALGRNKPLGMIHFDAHSDTNDSYFGGERFTHGTPFRRAVEEGVLDPRRTVQIGIRGALFSADEHRWAEENGITIIRMEQVNELGVERVMQRAREIVGDQPTYISFDIDVLDPVYAPGTGTPEIGGMTTLQAQHCLRQLAGLNLIGADLVEVSPPFDQGNLTSLTGATLMFELLCQLADAHHRRISA</sequence>
<evidence type="ECO:0000256" key="2">
    <source>
        <dbReference type="ARBA" id="ARBA00022723"/>
    </source>
</evidence>
<dbReference type="PANTHER" id="PTHR11358">
    <property type="entry name" value="ARGINASE/AGMATINASE"/>
    <property type="match status" value="1"/>
</dbReference>
<accession>A0A1Y6GJI4</accession>